<keyword evidence="2" id="KW-1185">Reference proteome</keyword>
<dbReference type="EMBL" id="QXTF01000001">
    <property type="protein sequence ID" value="RIX31778.1"/>
    <property type="molecule type" value="Genomic_DNA"/>
</dbReference>
<reference evidence="1 2" key="1">
    <citation type="submission" date="2018-09" db="EMBL/GenBank/DDBJ databases">
        <title>Sphingomonas sp. DAC4.</title>
        <authorList>
            <person name="Seo T."/>
        </authorList>
    </citation>
    <scope>NUCLEOTIDE SEQUENCE [LARGE SCALE GENOMIC DNA]</scope>
    <source>
        <strain evidence="1 2">DAC4</strain>
    </source>
</reference>
<comment type="caution">
    <text evidence="1">The sequence shown here is derived from an EMBL/GenBank/DDBJ whole genome shotgun (WGS) entry which is preliminary data.</text>
</comment>
<dbReference type="RefSeq" id="WP_119531069.1">
    <property type="nucleotide sequence ID" value="NZ_QXTF01000001.1"/>
</dbReference>
<accession>A0A418Q1E9</accession>
<dbReference type="PROSITE" id="PS51257">
    <property type="entry name" value="PROKAR_LIPOPROTEIN"/>
    <property type="match status" value="1"/>
</dbReference>
<sequence>MKLLIPIAAALALAACGPKSTPPPPPGPVAGLGQAAEVNGLRLRPLEVVEDSRCPARVECVWAGRVRVLVAVGAPGGGEISRHELTLGQAASIYGGMLTLVNVDPPKGSLGSLEREAYRFTFAYSRP</sequence>
<evidence type="ECO:0008006" key="3">
    <source>
        <dbReference type="Google" id="ProtNLM"/>
    </source>
</evidence>
<dbReference type="OrthoDB" id="163809at2"/>
<proteinExistence type="predicted"/>
<dbReference type="Proteomes" id="UP000285023">
    <property type="component" value="Unassembled WGS sequence"/>
</dbReference>
<dbReference type="AlphaFoldDB" id="A0A418Q1E9"/>
<protein>
    <recommendedName>
        <fullName evidence="3">Lipoprotein</fullName>
    </recommendedName>
</protein>
<organism evidence="1 2">
    <name type="scientific">Sphingomonas edaphi</name>
    <dbReference type="NCBI Taxonomy" id="2315689"/>
    <lineage>
        <taxon>Bacteria</taxon>
        <taxon>Pseudomonadati</taxon>
        <taxon>Pseudomonadota</taxon>
        <taxon>Alphaproteobacteria</taxon>
        <taxon>Sphingomonadales</taxon>
        <taxon>Sphingomonadaceae</taxon>
        <taxon>Sphingomonas</taxon>
    </lineage>
</organism>
<name>A0A418Q1E9_9SPHN</name>
<gene>
    <name evidence="1" type="ORF">D3M59_01870</name>
</gene>
<evidence type="ECO:0000313" key="1">
    <source>
        <dbReference type="EMBL" id="RIX31778.1"/>
    </source>
</evidence>
<evidence type="ECO:0000313" key="2">
    <source>
        <dbReference type="Proteomes" id="UP000285023"/>
    </source>
</evidence>